<accession>A0ABD0KH14</accession>
<dbReference type="Proteomes" id="UP001519460">
    <property type="component" value="Unassembled WGS sequence"/>
</dbReference>
<name>A0ABD0KH14_9CAEN</name>
<feature type="region of interest" description="Disordered" evidence="1">
    <location>
        <begin position="18"/>
        <end position="38"/>
    </location>
</feature>
<dbReference type="EMBL" id="JACVVK020000178">
    <property type="protein sequence ID" value="KAK7486480.1"/>
    <property type="molecule type" value="Genomic_DNA"/>
</dbReference>
<comment type="caution">
    <text evidence="2">The sequence shown here is derived from an EMBL/GenBank/DDBJ whole genome shotgun (WGS) entry which is preliminary data.</text>
</comment>
<evidence type="ECO:0000256" key="1">
    <source>
        <dbReference type="SAM" id="MobiDB-lite"/>
    </source>
</evidence>
<evidence type="ECO:0000313" key="2">
    <source>
        <dbReference type="EMBL" id="KAK7486480.1"/>
    </source>
</evidence>
<organism evidence="2 3">
    <name type="scientific">Batillaria attramentaria</name>
    <dbReference type="NCBI Taxonomy" id="370345"/>
    <lineage>
        <taxon>Eukaryota</taxon>
        <taxon>Metazoa</taxon>
        <taxon>Spiralia</taxon>
        <taxon>Lophotrochozoa</taxon>
        <taxon>Mollusca</taxon>
        <taxon>Gastropoda</taxon>
        <taxon>Caenogastropoda</taxon>
        <taxon>Sorbeoconcha</taxon>
        <taxon>Cerithioidea</taxon>
        <taxon>Batillariidae</taxon>
        <taxon>Batillaria</taxon>
    </lineage>
</organism>
<keyword evidence="3" id="KW-1185">Reference proteome</keyword>
<dbReference type="AlphaFoldDB" id="A0ABD0KH14"/>
<evidence type="ECO:0000313" key="3">
    <source>
        <dbReference type="Proteomes" id="UP001519460"/>
    </source>
</evidence>
<protein>
    <submittedName>
        <fullName evidence="2">Uncharacterized protein</fullName>
    </submittedName>
</protein>
<feature type="region of interest" description="Disordered" evidence="1">
    <location>
        <begin position="67"/>
        <end position="92"/>
    </location>
</feature>
<gene>
    <name evidence="2" type="ORF">BaRGS_00022281</name>
</gene>
<sequence length="92" mass="10347">MILLSDLLYMQFQLLSTHTPTTTPNLPPPSPGDRSKQLPIFPMEAADTTERSWMKFSPIFADQLCPLKREGDSPAHPSDIHTATNRTPRELT</sequence>
<reference evidence="2 3" key="1">
    <citation type="journal article" date="2023" name="Sci. Data">
        <title>Genome assembly of the Korean intertidal mud-creeper Batillaria attramentaria.</title>
        <authorList>
            <person name="Patra A.K."/>
            <person name="Ho P.T."/>
            <person name="Jun S."/>
            <person name="Lee S.J."/>
            <person name="Kim Y."/>
            <person name="Won Y.J."/>
        </authorList>
    </citation>
    <scope>NUCLEOTIDE SEQUENCE [LARGE SCALE GENOMIC DNA]</scope>
    <source>
        <strain evidence="2">Wonlab-2016</strain>
    </source>
</reference>
<proteinExistence type="predicted"/>